<dbReference type="EMBL" id="JANAFB010000024">
    <property type="protein sequence ID" value="MCP3426394.1"/>
    <property type="molecule type" value="Genomic_DNA"/>
</dbReference>
<feature type="domain" description="Zeta toxin" evidence="8">
    <location>
        <begin position="47"/>
        <end position="150"/>
    </location>
</feature>
<dbReference type="GO" id="GO:0005524">
    <property type="term" value="F:ATP binding"/>
    <property type="evidence" value="ECO:0007669"/>
    <property type="project" value="UniProtKB-KW"/>
</dbReference>
<dbReference type="InterPro" id="IPR010488">
    <property type="entry name" value="Zeta_toxin_domain"/>
</dbReference>
<keyword evidence="4" id="KW-0067">ATP-binding</keyword>
<evidence type="ECO:0000256" key="4">
    <source>
        <dbReference type="ARBA" id="ARBA00022840"/>
    </source>
</evidence>
<dbReference type="InterPro" id="IPR027417">
    <property type="entry name" value="P-loop_NTPase"/>
</dbReference>
<organism evidence="9 10">
    <name type="scientific">Rothia santali</name>
    <dbReference type="NCBI Taxonomy" id="2949643"/>
    <lineage>
        <taxon>Bacteria</taxon>
        <taxon>Bacillati</taxon>
        <taxon>Actinomycetota</taxon>
        <taxon>Actinomycetes</taxon>
        <taxon>Micrococcales</taxon>
        <taxon>Micrococcaceae</taxon>
        <taxon>Rothia</taxon>
    </lineage>
</organism>
<comment type="similarity">
    <text evidence="1">Belongs to the zeta toxin family.</text>
</comment>
<accession>A0A9X2HFK6</accession>
<proteinExistence type="inferred from homology"/>
<dbReference type="EC" id="2.7.1.176" evidence="2"/>
<evidence type="ECO:0000256" key="5">
    <source>
        <dbReference type="ARBA" id="ARBA00032897"/>
    </source>
</evidence>
<name>A0A9X2HFK6_9MICC</name>
<dbReference type="AlphaFoldDB" id="A0A9X2HFK6"/>
<evidence type="ECO:0000256" key="2">
    <source>
        <dbReference type="ARBA" id="ARBA00011963"/>
    </source>
</evidence>
<dbReference type="Gene3D" id="3.40.50.300">
    <property type="entry name" value="P-loop containing nucleotide triphosphate hydrolases"/>
    <property type="match status" value="1"/>
</dbReference>
<comment type="caution">
    <text evidence="9">The sequence shown here is derived from an EMBL/GenBank/DDBJ whole genome shotgun (WGS) entry which is preliminary data.</text>
</comment>
<evidence type="ECO:0000256" key="6">
    <source>
        <dbReference type="ARBA" id="ARBA00048178"/>
    </source>
</evidence>
<gene>
    <name evidence="9" type="ORF">NBM05_10370</name>
</gene>
<feature type="region of interest" description="Disordered" evidence="7">
    <location>
        <begin position="182"/>
        <end position="207"/>
    </location>
</feature>
<dbReference type="GO" id="GO:0016301">
    <property type="term" value="F:kinase activity"/>
    <property type="evidence" value="ECO:0007669"/>
    <property type="project" value="InterPro"/>
</dbReference>
<dbReference type="Proteomes" id="UP001139502">
    <property type="component" value="Unassembled WGS sequence"/>
</dbReference>
<evidence type="ECO:0000313" key="10">
    <source>
        <dbReference type="Proteomes" id="UP001139502"/>
    </source>
</evidence>
<comment type="catalytic activity">
    <reaction evidence="6">
        <text>UDP-N-acetyl-alpha-D-glucosamine + ATP = UDP-N-acetyl-alpha-D-glucosamine 3'-phosphate + ADP + H(+)</text>
        <dbReference type="Rhea" id="RHEA:32671"/>
        <dbReference type="ChEBI" id="CHEBI:15378"/>
        <dbReference type="ChEBI" id="CHEBI:30616"/>
        <dbReference type="ChEBI" id="CHEBI:57705"/>
        <dbReference type="ChEBI" id="CHEBI:64353"/>
        <dbReference type="ChEBI" id="CHEBI:456216"/>
        <dbReference type="EC" id="2.7.1.176"/>
    </reaction>
</comment>
<keyword evidence="3" id="KW-0547">Nucleotide-binding</keyword>
<evidence type="ECO:0000259" key="8">
    <source>
        <dbReference type="Pfam" id="PF06414"/>
    </source>
</evidence>
<dbReference type="Pfam" id="PF06414">
    <property type="entry name" value="Zeta_toxin"/>
    <property type="match status" value="1"/>
</dbReference>
<evidence type="ECO:0000313" key="9">
    <source>
        <dbReference type="EMBL" id="MCP3426394.1"/>
    </source>
</evidence>
<evidence type="ECO:0000256" key="1">
    <source>
        <dbReference type="ARBA" id="ARBA00009104"/>
    </source>
</evidence>
<evidence type="ECO:0000256" key="7">
    <source>
        <dbReference type="SAM" id="MobiDB-lite"/>
    </source>
</evidence>
<sequence>MQSFQDFRGFRHIDADDFKDLLLERALDDDLLSRWTEHELCDGRPVAPRELSSYVHAESTIIANTARTEALKRGEDVIVHGTLSQGAHADDLLAELDHHRYRRLTVVAVEVPCAVACQQALDRWWSLREQQSDPLGGRFIPPAVIRSHFEKDERVSICSRNARALSEKAEALGWEVDLRLVAPPSHPDETHRTGRRMTPHDAGPPRA</sequence>
<keyword evidence="10" id="KW-1185">Reference proteome</keyword>
<protein>
    <recommendedName>
        <fullName evidence="5">UDP-N-acetylglucosamine kinase</fullName>
        <ecNumber evidence="2">2.7.1.176</ecNumber>
    </recommendedName>
    <alternativeName>
        <fullName evidence="5">UDP-N-acetylglucosamine kinase</fullName>
    </alternativeName>
</protein>
<reference evidence="9" key="1">
    <citation type="submission" date="2022-06" db="EMBL/GenBank/DDBJ databases">
        <title>Rothia sp. isolated from sandalwood seedling.</title>
        <authorList>
            <person name="Tuikhar N."/>
            <person name="Kirdat K."/>
            <person name="Thorat V."/>
            <person name="Swetha P."/>
            <person name="Padma S."/>
            <person name="Sundararaj R."/>
            <person name="Yadav A."/>
        </authorList>
    </citation>
    <scope>NUCLEOTIDE SEQUENCE</scope>
    <source>
        <strain evidence="9">AR01</strain>
    </source>
</reference>
<evidence type="ECO:0000256" key="3">
    <source>
        <dbReference type="ARBA" id="ARBA00022741"/>
    </source>
</evidence>